<keyword evidence="1" id="KW-1133">Transmembrane helix</keyword>
<feature type="transmembrane region" description="Helical" evidence="1">
    <location>
        <begin position="54"/>
        <end position="73"/>
    </location>
</feature>
<dbReference type="RefSeq" id="WP_141654673.1">
    <property type="nucleotide sequence ID" value="NZ_CYHH01000018.1"/>
</dbReference>
<evidence type="ECO:0000313" key="2">
    <source>
        <dbReference type="EMBL" id="CUB08039.1"/>
    </source>
</evidence>
<name>A0A0K6IYA0_9PROT</name>
<sequence>MKEMFLLMRETIVRAFEIATFRSVGSDLPESKGFATWSAALSAAFVAGEQLARGHGIVGMLIAPAAWLFVVWTASRVGRKIDYRIASALLLGSLPVCAVLILVAGSDLWEWAAAAWGAFVMLNVLARQHKEWSPWR</sequence>
<dbReference type="Proteomes" id="UP000182108">
    <property type="component" value="Unassembled WGS sequence"/>
</dbReference>
<keyword evidence="1" id="KW-0472">Membrane</keyword>
<protein>
    <submittedName>
        <fullName evidence="2">Uncharacterized protein</fullName>
    </submittedName>
</protein>
<accession>A0A0K6IYA0</accession>
<evidence type="ECO:0000313" key="3">
    <source>
        <dbReference type="Proteomes" id="UP000182108"/>
    </source>
</evidence>
<keyword evidence="1" id="KW-0812">Transmembrane</keyword>
<organism evidence="2 3">
    <name type="scientific">Tepidiphilus thermophilus</name>
    <dbReference type="NCBI Taxonomy" id="876478"/>
    <lineage>
        <taxon>Bacteria</taxon>
        <taxon>Pseudomonadati</taxon>
        <taxon>Pseudomonadota</taxon>
        <taxon>Hydrogenophilia</taxon>
        <taxon>Hydrogenophilales</taxon>
        <taxon>Hydrogenophilaceae</taxon>
        <taxon>Tepidiphilus</taxon>
    </lineage>
</organism>
<keyword evidence="3" id="KW-1185">Reference proteome</keyword>
<dbReference type="AlphaFoldDB" id="A0A0K6IYA0"/>
<dbReference type="OrthoDB" id="9342774at2"/>
<dbReference type="EMBL" id="CYHH01000018">
    <property type="protein sequence ID" value="CUB08039.1"/>
    <property type="molecule type" value="Genomic_DNA"/>
</dbReference>
<gene>
    <name evidence="2" type="ORF">Ga0061068_11817</name>
</gene>
<feature type="transmembrane region" description="Helical" evidence="1">
    <location>
        <begin position="109"/>
        <end position="126"/>
    </location>
</feature>
<proteinExistence type="predicted"/>
<reference evidence="3" key="1">
    <citation type="submission" date="2015-08" db="EMBL/GenBank/DDBJ databases">
        <authorList>
            <person name="Babu N.S."/>
            <person name="Beckwith C.J."/>
            <person name="Beseler K.G."/>
            <person name="Brison A."/>
            <person name="Carone J.V."/>
            <person name="Caskin T.P."/>
            <person name="Diamond M."/>
            <person name="Durham M.E."/>
            <person name="Foxe J.M."/>
            <person name="Go M."/>
            <person name="Henderson B.A."/>
            <person name="Jones I.B."/>
            <person name="McGettigan J.A."/>
            <person name="Micheletti S.J."/>
            <person name="Nasrallah M.E."/>
            <person name="Ortiz D."/>
            <person name="Piller C.R."/>
            <person name="Privatt S.R."/>
            <person name="Schneider S.L."/>
            <person name="Sharp S."/>
            <person name="Smith T.C."/>
            <person name="Stanton J.D."/>
            <person name="Ullery H.E."/>
            <person name="Wilson R.J."/>
            <person name="Serrano M.G."/>
            <person name="Buck G."/>
            <person name="Lee V."/>
            <person name="Wang Y."/>
            <person name="Carvalho R."/>
            <person name="Voegtly L."/>
            <person name="Shi R."/>
            <person name="Duckworth R."/>
            <person name="Johnson A."/>
            <person name="Loviza R."/>
            <person name="Walstead R."/>
            <person name="Shah Z."/>
            <person name="Kiflezghi M."/>
            <person name="Wade K."/>
            <person name="Ball S.L."/>
            <person name="Bradley K.W."/>
            <person name="Asai D.J."/>
            <person name="Bowman C.A."/>
            <person name="Russell D.A."/>
            <person name="Pope W.H."/>
            <person name="Jacobs-Sera D."/>
            <person name="Hendrix R.W."/>
            <person name="Hatfull G.F."/>
        </authorList>
    </citation>
    <scope>NUCLEOTIDE SEQUENCE [LARGE SCALE GENOMIC DNA]</scope>
    <source>
        <strain evidence="3">JCM 19170</strain>
    </source>
</reference>
<feature type="transmembrane region" description="Helical" evidence="1">
    <location>
        <begin position="85"/>
        <end position="103"/>
    </location>
</feature>
<evidence type="ECO:0000256" key="1">
    <source>
        <dbReference type="SAM" id="Phobius"/>
    </source>
</evidence>